<dbReference type="InterPro" id="IPR018200">
    <property type="entry name" value="USP_CS"/>
</dbReference>
<keyword evidence="4" id="KW-1185">Reference proteome</keyword>
<feature type="compositionally biased region" description="Low complexity" evidence="1">
    <location>
        <begin position="141"/>
        <end position="163"/>
    </location>
</feature>
<sequence>MAFPSLDGDKICEVSGQVKWSSVERMVRDFKPGSIALFKLSHCYYVHVVTSSKRVKFALKTSNGKFDFSCRDSRLTLSIRQNSAKSSSSGDVSLIHLNDAVPTQLQLFVESLNAIETHASFKGKLFSRDNDIQDIENKPLNSPKNSKVRSKVVSSSTPSLSPNRPISNFHAKQMKPPSSYSTPKTKTPLNDQTRARDNLHNASIFKGSASSFYGSQNSRSPLVQRSGNFGKSMGPRLMPPPEPLNQTPRLSSQISFKSHYKKPFEKEVTLTGFSNLGNTCYMNAILQSLLGIPPFVQDLSNLELLDNVHPQCLYKCLYNVMLCKKKCQNAEVIRNSLRKLKRTISEAATRFSGYHQHDAHEFLCQVFDQLRDDVIACKSPLSKSSSYDSKTNDLLCPVTRTFESKVLHTVSCKRCGETTPKEEIYHAFSIDLPSLCNQSDTSPSSINMQTLIKKHFEDEELEYTCGKCNSKEAVISHSFIRLPRVLILHLKRYGYDNLTEEQEKKQDKVNIERFIALEMMCSSNTEIPLPFLPKSSFQLSPVKSRQRPQKRHFIYEDDDNDKDFQASPSARRKLDNWFADTTRTRSTVDLSSDYKRVSDEEMGVTEFCKLDSLNGFSSHIHNANGQNNKDITLENKENNADSHHLANGKPVWEASEEFQMEWALAESAKSAEKKPNSNFREQSISVVEGECKESLKSYRAPVPKDSLQRNGNCNDEISEFDFEDDFSDFENPVWSRSEEEQVKWALAESAKLSTEKKSMGTLKDEGRNGQRDSTEKLGSQKSIYDNSNFFLENDMSNEDLLGAEWESHLSAAEPSGLKGGGPVVTERGSGGVEHVSFLVNDENRSPQNCTDSGLEKKKPIICVKRRNGYLSRKRKNDSDVLTKTPTIGQFEGNIFVNEPKDKPPSTNSQTPSVSGTGSEKTFCLGYSSKFSDDDMEKAINISLQEQEISNAEDEELKKALELSLRDFERKCPDGERHSPPVVKDITDSVKGRDSTPQVEGIETSTRSYRLVSIVNHLGSKSTSGHYLSDVYDCNTKQWTSYDDSTATKVSEHSVRYKRQQSGYIFFYMYKQCVDAIENAIPSKENVQK</sequence>
<dbReference type="PANTHER" id="PTHR24006:SF915">
    <property type="entry name" value="UBIQUITIN CARBOXYL-TERMINAL HYDROLASE-RELATED"/>
    <property type="match status" value="1"/>
</dbReference>
<dbReference type="InterPro" id="IPR038765">
    <property type="entry name" value="Papain-like_cys_pep_sf"/>
</dbReference>
<comment type="caution">
    <text evidence="3">The sequence shown here is derived from an EMBL/GenBank/DDBJ whole genome shotgun (WGS) entry which is preliminary data.</text>
</comment>
<dbReference type="GO" id="GO:0016579">
    <property type="term" value="P:protein deubiquitination"/>
    <property type="evidence" value="ECO:0007669"/>
    <property type="project" value="InterPro"/>
</dbReference>
<evidence type="ECO:0000313" key="4">
    <source>
        <dbReference type="Proteomes" id="UP001249851"/>
    </source>
</evidence>
<dbReference type="CDD" id="cd02257">
    <property type="entry name" value="Peptidase_C19"/>
    <property type="match status" value="2"/>
</dbReference>
<feature type="compositionally biased region" description="Polar residues" evidence="1">
    <location>
        <begin position="215"/>
        <end position="229"/>
    </location>
</feature>
<feature type="compositionally biased region" description="Polar residues" evidence="1">
    <location>
        <begin position="176"/>
        <end position="192"/>
    </location>
</feature>
<dbReference type="PROSITE" id="PS50330">
    <property type="entry name" value="UIM"/>
    <property type="match status" value="1"/>
</dbReference>
<dbReference type="InterPro" id="IPR001394">
    <property type="entry name" value="Peptidase_C19_UCH"/>
</dbReference>
<dbReference type="PROSITE" id="PS50235">
    <property type="entry name" value="USP_3"/>
    <property type="match status" value="1"/>
</dbReference>
<dbReference type="PROSITE" id="PS00973">
    <property type="entry name" value="USP_2"/>
    <property type="match status" value="1"/>
</dbReference>
<organism evidence="3 4">
    <name type="scientific">Acropora cervicornis</name>
    <name type="common">Staghorn coral</name>
    <dbReference type="NCBI Taxonomy" id="6130"/>
    <lineage>
        <taxon>Eukaryota</taxon>
        <taxon>Metazoa</taxon>
        <taxon>Cnidaria</taxon>
        <taxon>Anthozoa</taxon>
        <taxon>Hexacorallia</taxon>
        <taxon>Scleractinia</taxon>
        <taxon>Astrocoeniina</taxon>
        <taxon>Acroporidae</taxon>
        <taxon>Acropora</taxon>
    </lineage>
</organism>
<feature type="region of interest" description="Disordered" evidence="1">
    <location>
        <begin position="540"/>
        <end position="567"/>
    </location>
</feature>
<dbReference type="EMBL" id="JARQWQ010000036">
    <property type="protein sequence ID" value="KAK2560356.1"/>
    <property type="molecule type" value="Genomic_DNA"/>
</dbReference>
<evidence type="ECO:0000259" key="2">
    <source>
        <dbReference type="PROSITE" id="PS50235"/>
    </source>
</evidence>
<dbReference type="InterPro" id="IPR003903">
    <property type="entry name" value="UIM_dom"/>
</dbReference>
<dbReference type="Proteomes" id="UP001249851">
    <property type="component" value="Unassembled WGS sequence"/>
</dbReference>
<dbReference type="Gene3D" id="3.90.70.10">
    <property type="entry name" value="Cysteine proteinases"/>
    <property type="match status" value="2"/>
</dbReference>
<feature type="domain" description="USP" evidence="2">
    <location>
        <begin position="271"/>
        <end position="1070"/>
    </location>
</feature>
<feature type="region of interest" description="Disordered" evidence="1">
    <location>
        <begin position="755"/>
        <end position="779"/>
    </location>
</feature>
<feature type="region of interest" description="Disordered" evidence="1">
    <location>
        <begin position="134"/>
        <end position="192"/>
    </location>
</feature>
<reference evidence="3" key="2">
    <citation type="journal article" date="2023" name="Science">
        <title>Genomic signatures of disease resistance in endangered staghorn corals.</title>
        <authorList>
            <person name="Vollmer S.V."/>
            <person name="Selwyn J.D."/>
            <person name="Despard B.A."/>
            <person name="Roesel C.L."/>
        </authorList>
    </citation>
    <scope>NUCLEOTIDE SEQUENCE</scope>
    <source>
        <strain evidence="3">K2</strain>
    </source>
</reference>
<feature type="compositionally biased region" description="Basic and acidic residues" evidence="1">
    <location>
        <begin position="755"/>
        <end position="775"/>
    </location>
</feature>
<evidence type="ECO:0000256" key="1">
    <source>
        <dbReference type="SAM" id="MobiDB-lite"/>
    </source>
</evidence>
<dbReference type="AlphaFoldDB" id="A0AAD9V3Z2"/>
<protein>
    <submittedName>
        <fullName evidence="3">Ubiquitin carboxyl-terminal hydrolase 37</fullName>
    </submittedName>
</protein>
<dbReference type="GO" id="GO:0004843">
    <property type="term" value="F:cysteine-type deubiquitinase activity"/>
    <property type="evidence" value="ECO:0007669"/>
    <property type="project" value="InterPro"/>
</dbReference>
<reference evidence="3" key="1">
    <citation type="journal article" date="2023" name="G3 (Bethesda)">
        <title>Whole genome assembly and annotation of the endangered Caribbean coral Acropora cervicornis.</title>
        <authorList>
            <person name="Selwyn J.D."/>
            <person name="Vollmer S.V."/>
        </authorList>
    </citation>
    <scope>NUCLEOTIDE SEQUENCE</scope>
    <source>
        <strain evidence="3">K2</strain>
    </source>
</reference>
<feature type="region of interest" description="Disordered" evidence="1">
    <location>
        <begin position="215"/>
        <end position="252"/>
    </location>
</feature>
<dbReference type="SMART" id="SM00726">
    <property type="entry name" value="UIM"/>
    <property type="match status" value="4"/>
</dbReference>
<dbReference type="PANTHER" id="PTHR24006">
    <property type="entry name" value="UBIQUITIN CARBOXYL-TERMINAL HYDROLASE"/>
    <property type="match status" value="1"/>
</dbReference>
<name>A0AAD9V3Z2_ACRCE</name>
<accession>A0AAD9V3Z2</accession>
<evidence type="ECO:0000313" key="3">
    <source>
        <dbReference type="EMBL" id="KAK2560356.1"/>
    </source>
</evidence>
<feature type="region of interest" description="Disordered" evidence="1">
    <location>
        <begin position="894"/>
        <end position="918"/>
    </location>
</feature>
<dbReference type="InterPro" id="IPR050164">
    <property type="entry name" value="Peptidase_C19"/>
</dbReference>
<dbReference type="PROSITE" id="PS00972">
    <property type="entry name" value="USP_1"/>
    <property type="match status" value="1"/>
</dbReference>
<proteinExistence type="predicted"/>
<dbReference type="GO" id="GO:0005634">
    <property type="term" value="C:nucleus"/>
    <property type="evidence" value="ECO:0007669"/>
    <property type="project" value="TreeGrafter"/>
</dbReference>
<dbReference type="GO" id="GO:0000082">
    <property type="term" value="P:G1/S transition of mitotic cell cycle"/>
    <property type="evidence" value="ECO:0007669"/>
    <property type="project" value="TreeGrafter"/>
</dbReference>
<dbReference type="GO" id="GO:0005829">
    <property type="term" value="C:cytosol"/>
    <property type="evidence" value="ECO:0007669"/>
    <property type="project" value="TreeGrafter"/>
</dbReference>
<dbReference type="SUPFAM" id="SSF54001">
    <property type="entry name" value="Cysteine proteinases"/>
    <property type="match status" value="1"/>
</dbReference>
<dbReference type="InterPro" id="IPR028889">
    <property type="entry name" value="USP"/>
</dbReference>
<feature type="compositionally biased region" description="Polar residues" evidence="1">
    <location>
        <begin position="904"/>
        <end position="918"/>
    </location>
</feature>
<dbReference type="Pfam" id="PF00443">
    <property type="entry name" value="UCH"/>
    <property type="match status" value="1"/>
</dbReference>
<keyword evidence="3" id="KW-0378">Hydrolase</keyword>
<gene>
    <name evidence="3" type="ORF">P5673_016691</name>
</gene>